<organism evidence="1 2">
    <name type="scientific">Hyphomicrobium album</name>
    <dbReference type="NCBI Taxonomy" id="2665159"/>
    <lineage>
        <taxon>Bacteria</taxon>
        <taxon>Pseudomonadati</taxon>
        <taxon>Pseudomonadota</taxon>
        <taxon>Alphaproteobacteria</taxon>
        <taxon>Hyphomicrobiales</taxon>
        <taxon>Hyphomicrobiaceae</taxon>
        <taxon>Hyphomicrobium</taxon>
    </lineage>
</organism>
<sequence length="84" mass="9375">MTDVLNRQLFGLLAKNKVLRIKGYSLAYDTDGGIVIDRAGHVHGIWSHDARSYTWVSPGNTEPKFRTRDAKSAVLYTVVVLAQD</sequence>
<gene>
    <name evidence="1" type="ORF">GIW81_18605</name>
</gene>
<reference evidence="1 2" key="1">
    <citation type="submission" date="2019-11" db="EMBL/GenBank/DDBJ databases">
        <title>Identification of a novel strain.</title>
        <authorList>
            <person name="Xu Q."/>
            <person name="Wang G."/>
        </authorList>
    </citation>
    <scope>NUCLEOTIDE SEQUENCE [LARGE SCALE GENOMIC DNA]</scope>
    <source>
        <strain evidence="2">xq</strain>
    </source>
</reference>
<dbReference type="AlphaFoldDB" id="A0A6I3KKQ9"/>
<comment type="caution">
    <text evidence="1">The sequence shown here is derived from an EMBL/GenBank/DDBJ whole genome shotgun (WGS) entry which is preliminary data.</text>
</comment>
<evidence type="ECO:0000313" key="2">
    <source>
        <dbReference type="Proteomes" id="UP000440694"/>
    </source>
</evidence>
<dbReference type="Proteomes" id="UP000440694">
    <property type="component" value="Unassembled WGS sequence"/>
</dbReference>
<proteinExistence type="predicted"/>
<dbReference type="EMBL" id="WMBQ01000003">
    <property type="protein sequence ID" value="MTD96355.1"/>
    <property type="molecule type" value="Genomic_DNA"/>
</dbReference>
<name>A0A6I3KKQ9_9HYPH</name>
<evidence type="ECO:0000313" key="1">
    <source>
        <dbReference type="EMBL" id="MTD96355.1"/>
    </source>
</evidence>
<dbReference type="RefSeq" id="WP_154740917.1">
    <property type="nucleotide sequence ID" value="NZ_WMBQ01000003.1"/>
</dbReference>
<protein>
    <submittedName>
        <fullName evidence="1">Uncharacterized protein</fullName>
    </submittedName>
</protein>
<accession>A0A6I3KKQ9</accession>
<keyword evidence="2" id="KW-1185">Reference proteome</keyword>